<comment type="function">
    <text evidence="10">Subunit R is required for both nuclease and ATPase activities, but not for modification.</text>
</comment>
<dbReference type="EC" id="3.1.21.3" evidence="10"/>
<dbReference type="InterPro" id="IPR051268">
    <property type="entry name" value="Type-I_R_enzyme_R_subunit"/>
</dbReference>
<dbReference type="GO" id="GO:0009035">
    <property type="term" value="F:type I site-specific deoxyribonuclease activity"/>
    <property type="evidence" value="ECO:0007669"/>
    <property type="project" value="UniProtKB-EC"/>
</dbReference>
<evidence type="ECO:0000256" key="7">
    <source>
        <dbReference type="ARBA" id="ARBA00022801"/>
    </source>
</evidence>
<dbReference type="AlphaFoldDB" id="A0A9W6JND1"/>
<dbReference type="NCBIfam" id="TIGR00348">
    <property type="entry name" value="hsdR"/>
    <property type="match status" value="1"/>
</dbReference>
<proteinExistence type="inferred from homology"/>
<comment type="similarity">
    <text evidence="2 10">Belongs to the HsdR family.</text>
</comment>
<dbReference type="CDD" id="cd22332">
    <property type="entry name" value="HsdR_N"/>
    <property type="match status" value="1"/>
</dbReference>
<dbReference type="RefSeq" id="WP_271199504.1">
    <property type="nucleotide sequence ID" value="NZ_BSFL01000001.1"/>
</dbReference>
<dbReference type="PROSITE" id="PS51192">
    <property type="entry name" value="HELICASE_ATP_BIND_1"/>
    <property type="match status" value="1"/>
</dbReference>
<dbReference type="Pfam" id="PF04313">
    <property type="entry name" value="HSDR_N"/>
    <property type="match status" value="1"/>
</dbReference>
<dbReference type="Proteomes" id="UP001143309">
    <property type="component" value="Unassembled WGS sequence"/>
</dbReference>
<protein>
    <recommendedName>
        <fullName evidence="10">Type I restriction enzyme endonuclease subunit</fullName>
        <shortName evidence="10">R protein</shortName>
        <ecNumber evidence="10">3.1.21.3</ecNumber>
    </recommendedName>
</protein>
<evidence type="ECO:0000259" key="11">
    <source>
        <dbReference type="PROSITE" id="PS51192"/>
    </source>
</evidence>
<keyword evidence="6" id="KW-0255">Endonuclease</keyword>
<evidence type="ECO:0000256" key="2">
    <source>
        <dbReference type="ARBA" id="ARBA00008598"/>
    </source>
</evidence>
<name>A0A9W6JND1_9HYPH</name>
<keyword evidence="13" id="KW-1185">Reference proteome</keyword>
<dbReference type="CDD" id="cd18030">
    <property type="entry name" value="DEXHc_RE_I_HsdR"/>
    <property type="match status" value="1"/>
</dbReference>
<keyword evidence="5 10" id="KW-0680">Restriction system</keyword>
<keyword evidence="12" id="KW-0347">Helicase</keyword>
<evidence type="ECO:0000256" key="9">
    <source>
        <dbReference type="ARBA" id="ARBA00023125"/>
    </source>
</evidence>
<evidence type="ECO:0000256" key="5">
    <source>
        <dbReference type="ARBA" id="ARBA00022747"/>
    </source>
</evidence>
<comment type="caution">
    <text evidence="12">The sequence shown here is derived from an EMBL/GenBank/DDBJ whole genome shotgun (WGS) entry which is preliminary data.</text>
</comment>
<feature type="domain" description="Helicase ATP-binding" evidence="11">
    <location>
        <begin position="324"/>
        <end position="486"/>
    </location>
</feature>
<evidence type="ECO:0000313" key="12">
    <source>
        <dbReference type="EMBL" id="GLK79010.1"/>
    </source>
</evidence>
<dbReference type="InterPro" id="IPR004473">
    <property type="entry name" value="Restrct_endonuc_typeI_HsdR"/>
</dbReference>
<reference evidence="12" key="2">
    <citation type="submission" date="2023-01" db="EMBL/GenBank/DDBJ databases">
        <authorList>
            <person name="Sun Q."/>
            <person name="Evtushenko L."/>
        </authorList>
    </citation>
    <scope>NUCLEOTIDE SEQUENCE</scope>
    <source>
        <strain evidence="12">VKM B-2748</strain>
    </source>
</reference>
<dbReference type="SMART" id="SM00487">
    <property type="entry name" value="DEXDc"/>
    <property type="match status" value="1"/>
</dbReference>
<dbReference type="InterPro" id="IPR055180">
    <property type="entry name" value="HsdR_RecA-like_helicase_dom_2"/>
</dbReference>
<reference evidence="12" key="1">
    <citation type="journal article" date="2014" name="Int. J. Syst. Evol. Microbiol.">
        <title>Complete genome sequence of Corynebacterium casei LMG S-19264T (=DSM 44701T), isolated from a smear-ripened cheese.</title>
        <authorList>
            <consortium name="US DOE Joint Genome Institute (JGI-PGF)"/>
            <person name="Walter F."/>
            <person name="Albersmeier A."/>
            <person name="Kalinowski J."/>
            <person name="Ruckert C."/>
        </authorList>
    </citation>
    <scope>NUCLEOTIDE SEQUENCE</scope>
    <source>
        <strain evidence="12">VKM B-2748</strain>
    </source>
</reference>
<dbReference type="GO" id="GO:0004386">
    <property type="term" value="F:helicase activity"/>
    <property type="evidence" value="ECO:0007669"/>
    <property type="project" value="UniProtKB-KW"/>
</dbReference>
<keyword evidence="3" id="KW-0540">Nuclease</keyword>
<evidence type="ECO:0000256" key="1">
    <source>
        <dbReference type="ARBA" id="ARBA00000851"/>
    </source>
</evidence>
<evidence type="ECO:0000313" key="13">
    <source>
        <dbReference type="Proteomes" id="UP001143309"/>
    </source>
</evidence>
<keyword evidence="7 10" id="KW-0378">Hydrolase</keyword>
<keyword evidence="9 10" id="KW-0238">DNA-binding</keyword>
<dbReference type="PANTHER" id="PTHR30195">
    <property type="entry name" value="TYPE I SITE-SPECIFIC DEOXYRIBONUCLEASE PROTEIN SUBUNIT M AND R"/>
    <property type="match status" value="1"/>
</dbReference>
<dbReference type="GO" id="GO:0003677">
    <property type="term" value="F:DNA binding"/>
    <property type="evidence" value="ECO:0007669"/>
    <property type="project" value="UniProtKB-KW"/>
</dbReference>
<dbReference type="EMBL" id="BSFL01000001">
    <property type="protein sequence ID" value="GLK79010.1"/>
    <property type="molecule type" value="Genomic_DNA"/>
</dbReference>
<evidence type="ECO:0000256" key="10">
    <source>
        <dbReference type="RuleBase" id="RU364115"/>
    </source>
</evidence>
<dbReference type="CDD" id="cd18800">
    <property type="entry name" value="SF2_C_EcoR124I-like"/>
    <property type="match status" value="1"/>
</dbReference>
<comment type="catalytic activity">
    <reaction evidence="1 10">
        <text>Endonucleolytic cleavage of DNA to give random double-stranded fragments with terminal 5'-phosphates, ATP is simultaneously hydrolyzed.</text>
        <dbReference type="EC" id="3.1.21.3"/>
    </reaction>
</comment>
<dbReference type="InterPro" id="IPR014001">
    <property type="entry name" value="Helicase_ATP-bd"/>
</dbReference>
<dbReference type="InterPro" id="IPR040980">
    <property type="entry name" value="SWI2_SNF2"/>
</dbReference>
<dbReference type="PANTHER" id="PTHR30195:SF15">
    <property type="entry name" value="TYPE I RESTRICTION ENZYME HINDI ENDONUCLEASE SUBUNIT"/>
    <property type="match status" value="1"/>
</dbReference>
<dbReference type="InterPro" id="IPR007409">
    <property type="entry name" value="Restrct_endonuc_type1_HsdR_N"/>
</dbReference>
<dbReference type="InterPro" id="IPR027417">
    <property type="entry name" value="P-loop_NTPase"/>
</dbReference>
<comment type="subunit">
    <text evidence="10">The type I restriction/modification system is composed of three polypeptides R, M and S.</text>
</comment>
<sequence length="1071" mass="121443">MNTSPEFALSEAGGAQLATLATLSSLGWHYINRADVDRMRQGRRSHVLLDDILRKQLARLNHISWRDRRHLFSEANIETAIRRLSGVRYDGVLRTNEVVTDLLELGIALPQTIDDTAREWPFRYIDWDDWRANAFHMTAEYPVEWPGGGSIRPDLVLFVNGIPFAVIEVKSSREKTEQGITQTIRNQKAEVGCPNLFFSVQLVLAANPHEPRYATVGTPLKFWSSWREREDAPDFTRKVVARSLDSIEAKQIFDDFAPHRRRFEAQAEQGREATRLDETLVALFRPERLLDMARRFTLFDGPVKKVARHQQVFAINSVLGRVQKLENGRRAGGVVWHTQGSGKSLTMVMLARTLTAAVKGARLVLVTDRTDLDDQIARTFAATGLAPQRARTGEHLIELIEERARVITTVIHKFRAALGKRRVVDRSSDIFVLVDESHRSQYGDLESLHARMREVFPQACFIGFTGTPIAKRERNTFRQFGPLFDPVYSMRDAVGDGAVVPLLYEGRHVEEDVDEQAIDTWFDRVTRGLSSAQANDLKRKMSRPRAVAGVASRLKCIAFDVSQHFTEHFKGSGLKGQLVAPSKRDAIILKRLIDEFGEISAEVIISAPDQREGDTDIDEGVDDVVVAFWRRMMARYRGEETYNKGIIDAFKGPGDPDLLIVVDKLLTGFDAPRNTVLYLAKPLKEHGLLQAIARVNRIFDEEGAPPKPFGYIIDYCGVLRSLGDALSANDALAAFDDEDLAKALTDVADEARRLPSLHAALLDLFSGITNRFDEEAYAKALIDEALREEFYRRLGQFSRCLTVALSSRTFQEETPPERLRRWRTDEKRFIALREHVRARYAEKVDWSDYEHRVRTLLDQHVTAHEVITVVEPLNVFDEGAIEAARAGKTRSDASIADEIAHRALQVIEEKWAQDPVFFEKFSKLIRDAIDAFRRGRLEEKAYLAEVRRLRDSAERREDADDPTPEAIRGKSHETAFWGIARRELAKAGFDRDGVAVDIAEAVTRIVAQHRVIGWQSDRDTENRIRNDIDDFFFDEVIGRRKLAVDPAVLDAIMDDVIASARVRMADDGRIH</sequence>
<dbReference type="GO" id="GO:0009307">
    <property type="term" value="P:DNA restriction-modification system"/>
    <property type="evidence" value="ECO:0007669"/>
    <property type="project" value="UniProtKB-KW"/>
</dbReference>
<evidence type="ECO:0000256" key="6">
    <source>
        <dbReference type="ARBA" id="ARBA00022759"/>
    </source>
</evidence>
<evidence type="ECO:0000256" key="3">
    <source>
        <dbReference type="ARBA" id="ARBA00022722"/>
    </source>
</evidence>
<dbReference type="GO" id="GO:0005524">
    <property type="term" value="F:ATP binding"/>
    <property type="evidence" value="ECO:0007669"/>
    <property type="project" value="UniProtKB-KW"/>
</dbReference>
<keyword evidence="4 10" id="KW-0547">Nucleotide-binding</keyword>
<dbReference type="Pfam" id="PF18766">
    <property type="entry name" value="SWI2_SNF2"/>
    <property type="match status" value="1"/>
</dbReference>
<evidence type="ECO:0000256" key="4">
    <source>
        <dbReference type="ARBA" id="ARBA00022741"/>
    </source>
</evidence>
<dbReference type="Gene3D" id="3.40.50.300">
    <property type="entry name" value="P-loop containing nucleotide triphosphate hydrolases"/>
    <property type="match status" value="2"/>
</dbReference>
<accession>A0A9W6JND1</accession>
<organism evidence="12 13">
    <name type="scientific">Methylopila turkensis</name>
    <dbReference type="NCBI Taxonomy" id="1437816"/>
    <lineage>
        <taxon>Bacteria</taxon>
        <taxon>Pseudomonadati</taxon>
        <taxon>Pseudomonadota</taxon>
        <taxon>Alphaproteobacteria</taxon>
        <taxon>Hyphomicrobiales</taxon>
        <taxon>Methylopilaceae</taxon>
        <taxon>Methylopila</taxon>
    </lineage>
</organism>
<keyword evidence="8 10" id="KW-0067">ATP-binding</keyword>
<gene>
    <name evidence="12" type="ORF">GCM10008174_07510</name>
</gene>
<dbReference type="SUPFAM" id="SSF52540">
    <property type="entry name" value="P-loop containing nucleoside triphosphate hydrolases"/>
    <property type="match status" value="1"/>
</dbReference>
<evidence type="ECO:0000256" key="8">
    <source>
        <dbReference type="ARBA" id="ARBA00022840"/>
    </source>
</evidence>
<dbReference type="Pfam" id="PF22679">
    <property type="entry name" value="T1R_D3-like"/>
    <property type="match status" value="1"/>
</dbReference>
<dbReference type="Gene3D" id="3.90.1570.50">
    <property type="match status" value="1"/>
</dbReference>